<dbReference type="EMBL" id="KN825384">
    <property type="protein sequence ID" value="KIK91466.1"/>
    <property type="molecule type" value="Genomic_DNA"/>
</dbReference>
<dbReference type="AlphaFoldDB" id="A0A0D0DSY8"/>
<evidence type="ECO:0000256" key="1">
    <source>
        <dbReference type="SAM" id="MobiDB-lite"/>
    </source>
</evidence>
<gene>
    <name evidence="2" type="ORF">PAXRUDRAFT_149438</name>
</gene>
<feature type="region of interest" description="Disordered" evidence="1">
    <location>
        <begin position="108"/>
        <end position="144"/>
    </location>
</feature>
<dbReference type="OrthoDB" id="2684522at2759"/>
<dbReference type="Proteomes" id="UP000054538">
    <property type="component" value="Unassembled WGS sequence"/>
</dbReference>
<dbReference type="HOGENOM" id="CLU_1704812_0_0_1"/>
<accession>A0A0D0DSY8</accession>
<protein>
    <recommendedName>
        <fullName evidence="4">Ubiquitin-like protease family profile domain-containing protein</fullName>
    </recommendedName>
</protein>
<evidence type="ECO:0008006" key="4">
    <source>
        <dbReference type="Google" id="ProtNLM"/>
    </source>
</evidence>
<organism evidence="2 3">
    <name type="scientific">Paxillus rubicundulus Ve08.2h10</name>
    <dbReference type="NCBI Taxonomy" id="930991"/>
    <lineage>
        <taxon>Eukaryota</taxon>
        <taxon>Fungi</taxon>
        <taxon>Dikarya</taxon>
        <taxon>Basidiomycota</taxon>
        <taxon>Agaricomycotina</taxon>
        <taxon>Agaricomycetes</taxon>
        <taxon>Agaricomycetidae</taxon>
        <taxon>Boletales</taxon>
        <taxon>Paxilineae</taxon>
        <taxon>Paxillaceae</taxon>
        <taxon>Paxillus</taxon>
    </lineage>
</organism>
<feature type="compositionally biased region" description="Polar residues" evidence="1">
    <location>
        <begin position="113"/>
        <end position="139"/>
    </location>
</feature>
<reference evidence="2 3" key="1">
    <citation type="submission" date="2014-04" db="EMBL/GenBank/DDBJ databases">
        <authorList>
            <consortium name="DOE Joint Genome Institute"/>
            <person name="Kuo A."/>
            <person name="Kohler A."/>
            <person name="Jargeat P."/>
            <person name="Nagy L.G."/>
            <person name="Floudas D."/>
            <person name="Copeland A."/>
            <person name="Barry K.W."/>
            <person name="Cichocki N."/>
            <person name="Veneault-Fourrey C."/>
            <person name="LaButti K."/>
            <person name="Lindquist E.A."/>
            <person name="Lipzen A."/>
            <person name="Lundell T."/>
            <person name="Morin E."/>
            <person name="Murat C."/>
            <person name="Sun H."/>
            <person name="Tunlid A."/>
            <person name="Henrissat B."/>
            <person name="Grigoriev I.V."/>
            <person name="Hibbett D.S."/>
            <person name="Martin F."/>
            <person name="Nordberg H.P."/>
            <person name="Cantor M.N."/>
            <person name="Hua S.X."/>
        </authorList>
    </citation>
    <scope>NUCLEOTIDE SEQUENCE [LARGE SCALE GENOMIC DNA]</scope>
    <source>
        <strain evidence="2 3">Ve08.2h10</strain>
    </source>
</reference>
<sequence>MFVVDAKHHEIHYSDSLNWPWPSNDVDQICQWLQHHSFVPFSKGLALPHGMQDDSYSCTIAMVNIIHHHLFSNPLFSYNRKEFLCIQDLLYLLCAHINIKDQSYPSYLRPSTAPDNNSQSKSKSLCSAESPSPSLTSPPGQKFPTFKCSCAYGD</sequence>
<name>A0A0D0DSY8_9AGAM</name>
<evidence type="ECO:0000313" key="3">
    <source>
        <dbReference type="Proteomes" id="UP000054538"/>
    </source>
</evidence>
<proteinExistence type="predicted"/>
<reference evidence="3" key="2">
    <citation type="submission" date="2015-01" db="EMBL/GenBank/DDBJ databases">
        <title>Evolutionary Origins and Diversification of the Mycorrhizal Mutualists.</title>
        <authorList>
            <consortium name="DOE Joint Genome Institute"/>
            <consortium name="Mycorrhizal Genomics Consortium"/>
            <person name="Kohler A."/>
            <person name="Kuo A."/>
            <person name="Nagy L.G."/>
            <person name="Floudas D."/>
            <person name="Copeland A."/>
            <person name="Barry K.W."/>
            <person name="Cichocki N."/>
            <person name="Veneault-Fourrey C."/>
            <person name="LaButti K."/>
            <person name="Lindquist E.A."/>
            <person name="Lipzen A."/>
            <person name="Lundell T."/>
            <person name="Morin E."/>
            <person name="Murat C."/>
            <person name="Riley R."/>
            <person name="Ohm R."/>
            <person name="Sun H."/>
            <person name="Tunlid A."/>
            <person name="Henrissat B."/>
            <person name="Grigoriev I.V."/>
            <person name="Hibbett D.S."/>
            <person name="Martin F."/>
        </authorList>
    </citation>
    <scope>NUCLEOTIDE SEQUENCE [LARGE SCALE GENOMIC DNA]</scope>
    <source>
        <strain evidence="3">Ve08.2h10</strain>
    </source>
</reference>
<evidence type="ECO:0000313" key="2">
    <source>
        <dbReference type="EMBL" id="KIK91466.1"/>
    </source>
</evidence>
<keyword evidence="3" id="KW-1185">Reference proteome</keyword>
<dbReference type="InParanoid" id="A0A0D0DSY8"/>